<evidence type="ECO:0000313" key="5">
    <source>
        <dbReference type="EMBL" id="KAK1265487.1"/>
    </source>
</evidence>
<evidence type="ECO:0000259" key="4">
    <source>
        <dbReference type="SMART" id="SM00875"/>
    </source>
</evidence>
<proteinExistence type="predicted"/>
<dbReference type="PANTHER" id="PTHR46336:SF3">
    <property type="entry name" value="BTB_POZ DOMAIN-CONTAINING PROTEIN POB1"/>
    <property type="match status" value="1"/>
</dbReference>
<dbReference type="Proteomes" id="UP001179952">
    <property type="component" value="Unassembled WGS sequence"/>
</dbReference>
<dbReference type="PANTHER" id="PTHR46336">
    <property type="entry name" value="OS02G0260700 PROTEIN"/>
    <property type="match status" value="1"/>
</dbReference>
<dbReference type="Pfam" id="PF07707">
    <property type="entry name" value="BACK"/>
    <property type="match status" value="1"/>
</dbReference>
<dbReference type="SMART" id="SM00875">
    <property type="entry name" value="BACK"/>
    <property type="match status" value="1"/>
</dbReference>
<comment type="pathway">
    <text evidence="2">Protein modification; protein ubiquitination.</text>
</comment>
<dbReference type="Gene3D" id="1.25.40.420">
    <property type="match status" value="1"/>
</dbReference>
<dbReference type="GO" id="GO:0010114">
    <property type="term" value="P:response to red light"/>
    <property type="evidence" value="ECO:0007669"/>
    <property type="project" value="TreeGrafter"/>
</dbReference>
<evidence type="ECO:0000256" key="1">
    <source>
        <dbReference type="ARBA" id="ARBA00002668"/>
    </source>
</evidence>
<reference evidence="5" key="2">
    <citation type="submission" date="2023-06" db="EMBL/GenBank/DDBJ databases">
        <authorList>
            <person name="Ma L."/>
            <person name="Liu K.-W."/>
            <person name="Li Z."/>
            <person name="Hsiao Y.-Y."/>
            <person name="Qi Y."/>
            <person name="Fu T."/>
            <person name="Tang G."/>
            <person name="Zhang D."/>
            <person name="Sun W.-H."/>
            <person name="Liu D.-K."/>
            <person name="Li Y."/>
            <person name="Chen G.-Z."/>
            <person name="Liu X.-D."/>
            <person name="Liao X.-Y."/>
            <person name="Jiang Y.-T."/>
            <person name="Yu X."/>
            <person name="Hao Y."/>
            <person name="Huang J."/>
            <person name="Zhao X.-W."/>
            <person name="Ke S."/>
            <person name="Chen Y.-Y."/>
            <person name="Wu W.-L."/>
            <person name="Hsu J.-L."/>
            <person name="Lin Y.-F."/>
            <person name="Huang M.-D."/>
            <person name="Li C.-Y."/>
            <person name="Huang L."/>
            <person name="Wang Z.-W."/>
            <person name="Zhao X."/>
            <person name="Zhong W.-Y."/>
            <person name="Peng D.-H."/>
            <person name="Ahmad S."/>
            <person name="Lan S."/>
            <person name="Zhang J.-S."/>
            <person name="Tsai W.-C."/>
            <person name="Van De Peer Y."/>
            <person name="Liu Z.-J."/>
        </authorList>
    </citation>
    <scope>NUCLEOTIDE SEQUENCE</scope>
    <source>
        <strain evidence="5">SCP</strain>
        <tissue evidence="5">Leaves</tissue>
    </source>
</reference>
<comment type="caution">
    <text evidence="5">The sequence shown here is derived from an EMBL/GenBank/DDBJ whole genome shotgun (WGS) entry which is preliminary data.</text>
</comment>
<comment type="function">
    <text evidence="1">May act as a substrate-specific adapter of an E3 ubiquitin-protein ligase complex (CUL3-RBX1-BTB) which mediates the ubiquitination and subsequent proteasomal degradation of target proteins.</text>
</comment>
<dbReference type="InterPro" id="IPR011705">
    <property type="entry name" value="BACK"/>
</dbReference>
<dbReference type="AlphaFoldDB" id="A0AAV9AN78"/>
<keyword evidence="3" id="KW-0833">Ubl conjugation pathway</keyword>
<dbReference type="FunFam" id="1.25.40.420:FF:000008">
    <property type="entry name" value="BTB/POZ domain-containing protein POB1"/>
    <property type="match status" value="1"/>
</dbReference>
<dbReference type="GO" id="GO:0005634">
    <property type="term" value="C:nucleus"/>
    <property type="evidence" value="ECO:0007669"/>
    <property type="project" value="TreeGrafter"/>
</dbReference>
<gene>
    <name evidence="5" type="ORF">QJS04_geneDACA010673</name>
</gene>
<evidence type="ECO:0000256" key="3">
    <source>
        <dbReference type="ARBA" id="ARBA00022786"/>
    </source>
</evidence>
<evidence type="ECO:0000256" key="2">
    <source>
        <dbReference type="ARBA" id="ARBA00004906"/>
    </source>
</evidence>
<accession>A0AAV9AN78</accession>
<feature type="domain" description="BACK" evidence="4">
    <location>
        <begin position="9"/>
        <end position="112"/>
    </location>
</feature>
<dbReference type="EMBL" id="JAUJYN010000008">
    <property type="protein sequence ID" value="KAK1265487.1"/>
    <property type="molecule type" value="Genomic_DNA"/>
</dbReference>
<evidence type="ECO:0000313" key="6">
    <source>
        <dbReference type="Proteomes" id="UP001179952"/>
    </source>
</evidence>
<dbReference type="InterPro" id="IPR045890">
    <property type="entry name" value="POB1-like"/>
</dbReference>
<reference evidence="5" key="1">
    <citation type="journal article" date="2023" name="Nat. Commun.">
        <title>Diploid and tetraploid genomes of Acorus and the evolution of monocots.</title>
        <authorList>
            <person name="Ma L."/>
            <person name="Liu K.W."/>
            <person name="Li Z."/>
            <person name="Hsiao Y.Y."/>
            <person name="Qi Y."/>
            <person name="Fu T."/>
            <person name="Tang G.D."/>
            <person name="Zhang D."/>
            <person name="Sun W.H."/>
            <person name="Liu D.K."/>
            <person name="Li Y."/>
            <person name="Chen G.Z."/>
            <person name="Liu X.D."/>
            <person name="Liao X.Y."/>
            <person name="Jiang Y.T."/>
            <person name="Yu X."/>
            <person name="Hao Y."/>
            <person name="Huang J."/>
            <person name="Zhao X.W."/>
            <person name="Ke S."/>
            <person name="Chen Y.Y."/>
            <person name="Wu W.L."/>
            <person name="Hsu J.L."/>
            <person name="Lin Y.F."/>
            <person name="Huang M.D."/>
            <person name="Li C.Y."/>
            <person name="Huang L."/>
            <person name="Wang Z.W."/>
            <person name="Zhao X."/>
            <person name="Zhong W.Y."/>
            <person name="Peng D.H."/>
            <person name="Ahmad S."/>
            <person name="Lan S."/>
            <person name="Zhang J.S."/>
            <person name="Tsai W.C."/>
            <person name="Van de Peer Y."/>
            <person name="Liu Z.J."/>
        </authorList>
    </citation>
    <scope>NUCLEOTIDE SEQUENCE</scope>
    <source>
        <strain evidence="5">SCP</strain>
    </source>
</reference>
<organism evidence="5 6">
    <name type="scientific">Acorus gramineus</name>
    <name type="common">Dwarf sweet flag</name>
    <dbReference type="NCBI Taxonomy" id="55184"/>
    <lineage>
        <taxon>Eukaryota</taxon>
        <taxon>Viridiplantae</taxon>
        <taxon>Streptophyta</taxon>
        <taxon>Embryophyta</taxon>
        <taxon>Tracheophyta</taxon>
        <taxon>Spermatophyta</taxon>
        <taxon>Magnoliopsida</taxon>
        <taxon>Liliopsida</taxon>
        <taxon>Acoraceae</taxon>
        <taxon>Acorus</taxon>
    </lineage>
</organism>
<protein>
    <submittedName>
        <fullName evidence="5">BTB/POZ domain-containing protein POB1</fullName>
    </submittedName>
</protein>
<keyword evidence="6" id="KW-1185">Reference proteome</keyword>
<sequence length="297" mass="34219">MTTESASLYLDIPMGGGIRPLIEKAKEFLVAHHMDLIESDEIMYLSIAGLEAILSRDDIQVASENRVYEIVLRWARVQYPQKEDRRAALGEWITHLVRFPYMSSQMLEKVLACEDLDHDFSKDIVNGALLFKAEPLCRKSALALSSSSNRRYIERAYTHKPAKVVEFDHPRPSCIVYLCLTHQECKELPESGQICSEEFHLQEQPFFLVATQRGTRVEMFLRIYKTLLARMTVEMEFAYRRLDRRFVVDRSTKHTFTDGGASVSVLNFSPTGGLYPDSYFVDDMFHLRFELTLVKSG</sequence>
<name>A0AAV9AN78_ACOGR</name>